<organism evidence="11">
    <name type="scientific">hydrothermal vent metagenome</name>
    <dbReference type="NCBI Taxonomy" id="652676"/>
    <lineage>
        <taxon>unclassified sequences</taxon>
        <taxon>metagenomes</taxon>
        <taxon>ecological metagenomes</taxon>
    </lineage>
</organism>
<comment type="similarity">
    <text evidence="8">Belongs to the NhaC Na(+)/H(+) (TC 2.A.35) antiporter family.</text>
</comment>
<feature type="transmembrane region" description="Helical" evidence="9">
    <location>
        <begin position="443"/>
        <end position="463"/>
    </location>
</feature>
<evidence type="ECO:0000313" key="11">
    <source>
        <dbReference type="EMBL" id="VAW26429.1"/>
    </source>
</evidence>
<reference evidence="11" key="1">
    <citation type="submission" date="2018-06" db="EMBL/GenBank/DDBJ databases">
        <authorList>
            <person name="Zhirakovskaya E."/>
        </authorList>
    </citation>
    <scope>NUCLEOTIDE SEQUENCE</scope>
</reference>
<feature type="transmembrane region" description="Helical" evidence="9">
    <location>
        <begin position="557"/>
        <end position="577"/>
    </location>
</feature>
<proteinExistence type="inferred from homology"/>
<feature type="domain" description="Na+/H+ antiporter NhaC-like C-terminal" evidence="10">
    <location>
        <begin position="192"/>
        <end position="309"/>
    </location>
</feature>
<dbReference type="GO" id="GO:0015297">
    <property type="term" value="F:antiporter activity"/>
    <property type="evidence" value="ECO:0007669"/>
    <property type="project" value="UniProtKB-KW"/>
</dbReference>
<protein>
    <submittedName>
        <fullName evidence="11">Na+/H+ antiporter NhaC</fullName>
    </submittedName>
</protein>
<feature type="transmembrane region" description="Helical" evidence="9">
    <location>
        <begin position="141"/>
        <end position="161"/>
    </location>
</feature>
<keyword evidence="2" id="KW-0813">Transport</keyword>
<sequence length="587" mass="63175">KFVYHYIPKNVRMQEDKNLSEIKVGDLKIIENKELSIWEALIPVVALIGMLAFNVYVYGDDALSGSNQFILLMGAAVAAIVGFSNKVPYKLMLEEVGENVKSTSSAIIILLMVGALAGTWLISGIIPSMIYYGLQILNPTVFLAASLVICCIVSIATGSSWTTSATVGIALMGIGNALGVPAGMTAGAVLSGAYFGDKMSPLSDTTNLAPAVAGGELFEHIKYMTYTTVPTIIITLIVFVIIGFNIDASGSVNTEKMLLGIKASFNVTPWLFIVPAIVILLIIRKTSPLIALIIGALLGGIFATIFQSAIIWDQGLRYEVTKVSSEFKDYVMWDNVSNNNYQSPGVYTLISKEEGVTMSKPIVFNLPTSKTSVSEEFSETTTIFKDGKEIGTLNLMAQPTNFLQSAYFSVMNALTVETSIQTEDERLNGLFEAKGMGGMLGTIWLIICAMTFGGVMDAIGALAKISSSILNMFDSIFGLFASTVFSCITLNATASDQYLAIVVPGKMYAKAFKDRGLAPENLSRTLEDSGTVTSTLVPWNTGGAYQSSVLGVGVADYFVYAIFNWLSPIMTLIFAAFKIKIKKLVTK</sequence>
<dbReference type="InterPro" id="IPR052180">
    <property type="entry name" value="NhaC_Na-H+_Antiporter"/>
</dbReference>
<feature type="transmembrane region" description="Helical" evidence="9">
    <location>
        <begin position="264"/>
        <end position="283"/>
    </location>
</feature>
<evidence type="ECO:0000259" key="10">
    <source>
        <dbReference type="Pfam" id="PF03553"/>
    </source>
</evidence>
<feature type="transmembrane region" description="Helical" evidence="9">
    <location>
        <begin position="37"/>
        <end position="57"/>
    </location>
</feature>
<keyword evidence="5 9" id="KW-0812">Transmembrane</keyword>
<accession>A0A3B0UPB6</accession>
<dbReference type="Pfam" id="PF03553">
    <property type="entry name" value="Na_H_antiporter"/>
    <property type="match status" value="2"/>
</dbReference>
<keyword evidence="6 9" id="KW-1133">Transmembrane helix</keyword>
<gene>
    <name evidence="11" type="ORF">MNBD_BACTEROID04-1611</name>
</gene>
<dbReference type="PANTHER" id="PTHR33451:SF3">
    <property type="entry name" value="MALATE-2H(+)_NA(+)-LACTATE ANTIPORTER"/>
    <property type="match status" value="1"/>
</dbReference>
<keyword evidence="7 9" id="KW-0472">Membrane</keyword>
<evidence type="ECO:0000256" key="2">
    <source>
        <dbReference type="ARBA" id="ARBA00022448"/>
    </source>
</evidence>
<evidence type="ECO:0000256" key="4">
    <source>
        <dbReference type="ARBA" id="ARBA00022475"/>
    </source>
</evidence>
<evidence type="ECO:0000256" key="1">
    <source>
        <dbReference type="ARBA" id="ARBA00004651"/>
    </source>
</evidence>
<dbReference type="EMBL" id="UOER01000594">
    <property type="protein sequence ID" value="VAW26429.1"/>
    <property type="molecule type" value="Genomic_DNA"/>
</dbReference>
<dbReference type="GO" id="GO:0005886">
    <property type="term" value="C:plasma membrane"/>
    <property type="evidence" value="ECO:0007669"/>
    <property type="project" value="UniProtKB-SubCell"/>
</dbReference>
<feature type="transmembrane region" description="Helical" evidence="9">
    <location>
        <begin position="107"/>
        <end position="134"/>
    </location>
</feature>
<evidence type="ECO:0000256" key="6">
    <source>
        <dbReference type="ARBA" id="ARBA00022989"/>
    </source>
</evidence>
<keyword evidence="4" id="KW-1003">Cell membrane</keyword>
<feature type="transmembrane region" description="Helical" evidence="9">
    <location>
        <begin position="290"/>
        <end position="312"/>
    </location>
</feature>
<keyword evidence="3" id="KW-0050">Antiport</keyword>
<comment type="subcellular location">
    <subcellularLocation>
        <location evidence="1">Cell membrane</location>
        <topology evidence="1">Multi-pass membrane protein</topology>
    </subcellularLocation>
</comment>
<feature type="transmembrane region" description="Helical" evidence="9">
    <location>
        <begin position="167"/>
        <end position="190"/>
    </location>
</feature>
<evidence type="ECO:0000256" key="7">
    <source>
        <dbReference type="ARBA" id="ARBA00023136"/>
    </source>
</evidence>
<dbReference type="AlphaFoldDB" id="A0A3B0UPB6"/>
<evidence type="ECO:0000256" key="8">
    <source>
        <dbReference type="ARBA" id="ARBA00038435"/>
    </source>
</evidence>
<feature type="transmembrane region" description="Helical" evidence="9">
    <location>
        <begin position="69"/>
        <end position="87"/>
    </location>
</feature>
<evidence type="ECO:0000256" key="9">
    <source>
        <dbReference type="SAM" id="Phobius"/>
    </source>
</evidence>
<feature type="transmembrane region" description="Helical" evidence="9">
    <location>
        <begin position="223"/>
        <end position="244"/>
    </location>
</feature>
<dbReference type="PANTHER" id="PTHR33451">
    <property type="entry name" value="MALATE-2H(+)/NA(+)-LACTATE ANTIPORTER"/>
    <property type="match status" value="1"/>
</dbReference>
<feature type="domain" description="Na+/H+ antiporter NhaC-like C-terminal" evidence="10">
    <location>
        <begin position="394"/>
        <end position="578"/>
    </location>
</feature>
<name>A0A3B0UPB6_9ZZZZ</name>
<evidence type="ECO:0000256" key="3">
    <source>
        <dbReference type="ARBA" id="ARBA00022449"/>
    </source>
</evidence>
<dbReference type="InterPro" id="IPR018461">
    <property type="entry name" value="Na/H_Antiport_NhaC-like_C"/>
</dbReference>
<evidence type="ECO:0000256" key="5">
    <source>
        <dbReference type="ARBA" id="ARBA00022692"/>
    </source>
</evidence>
<feature type="non-terminal residue" evidence="11">
    <location>
        <position position="1"/>
    </location>
</feature>